<dbReference type="RefSeq" id="WP_115949386.1">
    <property type="nucleotide sequence ID" value="NZ_QNVS01000010.1"/>
</dbReference>
<dbReference type="Proteomes" id="UP000256512">
    <property type="component" value="Unassembled WGS sequence"/>
</dbReference>
<evidence type="ECO:0000313" key="2">
    <source>
        <dbReference type="Proteomes" id="UP000256512"/>
    </source>
</evidence>
<evidence type="ECO:0000313" key="1">
    <source>
        <dbReference type="EMBL" id="REC55799.1"/>
    </source>
</evidence>
<sequence length="127" mass="14002">MKKHFKGFVAKVEILKSERATEDKNGLMPVILIGIAGEIPSRTVISGTVAQRMGIYEGDVYLFQADELEEDAMYGRQFTFMAISKQLSAIETLQAGDFVGKLKIINVDALESSDEFIPDGALELDRA</sequence>
<comment type="caution">
    <text evidence="1">The sequence shown here is derived from an EMBL/GenBank/DDBJ whole genome shotgun (WGS) entry which is preliminary data.</text>
</comment>
<gene>
    <name evidence="1" type="ORF">DRF62_05165</name>
</gene>
<dbReference type="EMBL" id="QNVS01000010">
    <property type="protein sequence ID" value="REC55799.1"/>
    <property type="molecule type" value="Genomic_DNA"/>
</dbReference>
<protein>
    <submittedName>
        <fullName evidence="1">Uncharacterized protein</fullName>
    </submittedName>
</protein>
<proteinExistence type="predicted"/>
<dbReference type="AlphaFoldDB" id="A0A3D9BQK8"/>
<accession>A0A3D9BQK8</accession>
<organism evidence="1 2">
    <name type="scientific">Chryseobacterium piscium</name>
    <dbReference type="NCBI Taxonomy" id="333702"/>
    <lineage>
        <taxon>Bacteria</taxon>
        <taxon>Pseudomonadati</taxon>
        <taxon>Bacteroidota</taxon>
        <taxon>Flavobacteriia</taxon>
        <taxon>Flavobacteriales</taxon>
        <taxon>Weeksellaceae</taxon>
        <taxon>Chryseobacterium group</taxon>
        <taxon>Chryseobacterium</taxon>
    </lineage>
</organism>
<name>A0A3D9BQK8_9FLAO</name>
<reference evidence="1 2" key="1">
    <citation type="journal article" date="2006" name="Int. J. Syst. Evol. Microbiol.">
        <title>Chryseobacterium piscium sp. nov., isolated from fish of the South Atlantic Ocean off South Africa.</title>
        <authorList>
            <person name="de Beer H."/>
            <person name="Hugo C.J."/>
            <person name="Jooste P.J."/>
            <person name="Vancanneyt M."/>
            <person name="Coenye T."/>
            <person name="Vandamme P."/>
        </authorList>
    </citation>
    <scope>NUCLEOTIDE SEQUENCE [LARGE SCALE GENOMIC DNA]</scope>
    <source>
        <strain evidence="1 2">CCUG 51923</strain>
    </source>
</reference>
<keyword evidence="2" id="KW-1185">Reference proteome</keyword>